<protein>
    <submittedName>
        <fullName evidence="1">Class I SAM-dependent methyltransferase</fullName>
    </submittedName>
</protein>
<dbReference type="RefSeq" id="WP_193122152.1">
    <property type="nucleotide sequence ID" value="NZ_JADBGI010000009.1"/>
</dbReference>
<accession>A0ABR9P6R7</accession>
<dbReference type="Proteomes" id="UP000806528">
    <property type="component" value="Unassembled WGS sequence"/>
</dbReference>
<keyword evidence="1" id="KW-0489">Methyltransferase</keyword>
<sequence length="265" mass="29014">MTSTYIHDSGSDLGKGQLDHLSVLLDEHSRAFTGQVGPKEGDRCLDLGSGNGSMARWMAQRSGLGGQVHALDLDTTHLDVPSEVRVHRHDLTEGLGAEALGGPFDLIHARLLLLHLRNRRELLAELTEALAPGGWLVLGEFTLLPFVPLEAPSDADAELYQRILRTNFERIAIPAGQDYTWAGELEAAMAEEGLGGIETMEYRRTARGGSPVCRLLGIYLQQLTPPLRAMGTPPEEIERVHELLEDARLRVGFFPFVGVRGQKPA</sequence>
<gene>
    <name evidence="1" type="ORF">IDM40_12565</name>
</gene>
<organism evidence="1 2">
    <name type="scientific">Nocardiopsis coralli</name>
    <dbReference type="NCBI Taxonomy" id="2772213"/>
    <lineage>
        <taxon>Bacteria</taxon>
        <taxon>Bacillati</taxon>
        <taxon>Actinomycetota</taxon>
        <taxon>Actinomycetes</taxon>
        <taxon>Streptosporangiales</taxon>
        <taxon>Nocardiopsidaceae</taxon>
        <taxon>Nocardiopsis</taxon>
    </lineage>
</organism>
<dbReference type="EMBL" id="JADBGI010000009">
    <property type="protein sequence ID" value="MBE2999532.1"/>
    <property type="molecule type" value="Genomic_DNA"/>
</dbReference>
<dbReference type="Pfam" id="PF13489">
    <property type="entry name" value="Methyltransf_23"/>
    <property type="match status" value="1"/>
</dbReference>
<dbReference type="GO" id="GO:0032259">
    <property type="term" value="P:methylation"/>
    <property type="evidence" value="ECO:0007669"/>
    <property type="project" value="UniProtKB-KW"/>
</dbReference>
<dbReference type="GO" id="GO:0008168">
    <property type="term" value="F:methyltransferase activity"/>
    <property type="evidence" value="ECO:0007669"/>
    <property type="project" value="UniProtKB-KW"/>
</dbReference>
<dbReference type="CDD" id="cd02440">
    <property type="entry name" value="AdoMet_MTases"/>
    <property type="match status" value="1"/>
</dbReference>
<proteinExistence type="predicted"/>
<dbReference type="PANTHER" id="PTHR43591">
    <property type="entry name" value="METHYLTRANSFERASE"/>
    <property type="match status" value="1"/>
</dbReference>
<reference evidence="1 2" key="1">
    <citation type="submission" date="2020-09" db="EMBL/GenBank/DDBJ databases">
        <title>Diversity and distribution of actinomycetes associated with coral in the coast of Hainan.</title>
        <authorList>
            <person name="Li F."/>
        </authorList>
    </citation>
    <scope>NUCLEOTIDE SEQUENCE [LARGE SCALE GENOMIC DNA]</scope>
    <source>
        <strain evidence="1 2">HNM0947</strain>
    </source>
</reference>
<dbReference type="Gene3D" id="3.40.50.150">
    <property type="entry name" value="Vaccinia Virus protein VP39"/>
    <property type="match status" value="1"/>
</dbReference>
<comment type="caution">
    <text evidence="1">The sequence shown here is derived from an EMBL/GenBank/DDBJ whole genome shotgun (WGS) entry which is preliminary data.</text>
</comment>
<dbReference type="InterPro" id="IPR029063">
    <property type="entry name" value="SAM-dependent_MTases_sf"/>
</dbReference>
<dbReference type="SUPFAM" id="SSF53335">
    <property type="entry name" value="S-adenosyl-L-methionine-dependent methyltransferases"/>
    <property type="match status" value="1"/>
</dbReference>
<evidence type="ECO:0000313" key="2">
    <source>
        <dbReference type="Proteomes" id="UP000806528"/>
    </source>
</evidence>
<name>A0ABR9P6R7_9ACTN</name>
<keyword evidence="1" id="KW-0808">Transferase</keyword>
<keyword evidence="2" id="KW-1185">Reference proteome</keyword>
<evidence type="ECO:0000313" key="1">
    <source>
        <dbReference type="EMBL" id="MBE2999532.1"/>
    </source>
</evidence>